<dbReference type="PANTHER" id="PTHR30086:SF20">
    <property type="entry name" value="ARGININE EXPORTER PROTEIN ARGO-RELATED"/>
    <property type="match status" value="1"/>
</dbReference>
<dbReference type="Pfam" id="PF01810">
    <property type="entry name" value="LysE"/>
    <property type="match status" value="1"/>
</dbReference>
<dbReference type="GO" id="GO:0015171">
    <property type="term" value="F:amino acid transmembrane transporter activity"/>
    <property type="evidence" value="ECO:0007669"/>
    <property type="project" value="TreeGrafter"/>
</dbReference>
<feature type="transmembrane region" description="Helical" evidence="6">
    <location>
        <begin position="6"/>
        <end position="27"/>
    </location>
</feature>
<keyword evidence="4 6" id="KW-1133">Transmembrane helix</keyword>
<evidence type="ECO:0000313" key="7">
    <source>
        <dbReference type="EMBL" id="PSH56054.1"/>
    </source>
</evidence>
<keyword evidence="5 6" id="KW-0472">Membrane</keyword>
<dbReference type="EMBL" id="PGGN01000004">
    <property type="protein sequence ID" value="PSH56054.1"/>
    <property type="molecule type" value="Genomic_DNA"/>
</dbReference>
<dbReference type="InterPro" id="IPR001123">
    <property type="entry name" value="LeuE-type"/>
</dbReference>
<keyword evidence="2" id="KW-1003">Cell membrane</keyword>
<evidence type="ECO:0000256" key="4">
    <source>
        <dbReference type="ARBA" id="ARBA00022989"/>
    </source>
</evidence>
<reference evidence="8" key="1">
    <citation type="submission" date="2017-11" db="EMBL/GenBank/DDBJ databases">
        <authorList>
            <person name="Kuznetsova I."/>
            <person name="Sazanova A."/>
            <person name="Chirak E."/>
            <person name="Safronova V."/>
            <person name="Willems A."/>
        </authorList>
    </citation>
    <scope>NUCLEOTIDE SEQUENCE [LARGE SCALE GENOMIC DNA]</scope>
    <source>
        <strain evidence="8">PEPV15</strain>
    </source>
</reference>
<evidence type="ECO:0000313" key="8">
    <source>
        <dbReference type="Proteomes" id="UP000241158"/>
    </source>
</evidence>
<keyword evidence="8" id="KW-1185">Reference proteome</keyword>
<name>A0A2P7APC5_9HYPH</name>
<feature type="transmembrane region" description="Helical" evidence="6">
    <location>
        <begin position="111"/>
        <end position="132"/>
    </location>
</feature>
<dbReference type="RefSeq" id="WP_106718479.1">
    <property type="nucleotide sequence ID" value="NZ_JACHXT010000001.1"/>
</dbReference>
<evidence type="ECO:0000256" key="6">
    <source>
        <dbReference type="SAM" id="Phobius"/>
    </source>
</evidence>
<dbReference type="AlphaFoldDB" id="A0A2P7APC5"/>
<dbReference type="PANTHER" id="PTHR30086">
    <property type="entry name" value="ARGININE EXPORTER PROTEIN ARGO"/>
    <property type="match status" value="1"/>
</dbReference>
<feature type="transmembrane region" description="Helical" evidence="6">
    <location>
        <begin position="39"/>
        <end position="64"/>
    </location>
</feature>
<evidence type="ECO:0000256" key="3">
    <source>
        <dbReference type="ARBA" id="ARBA00022692"/>
    </source>
</evidence>
<gene>
    <name evidence="7" type="ORF">CU100_20765</name>
</gene>
<evidence type="ECO:0000256" key="2">
    <source>
        <dbReference type="ARBA" id="ARBA00022475"/>
    </source>
</evidence>
<dbReference type="PIRSF" id="PIRSF006324">
    <property type="entry name" value="LeuE"/>
    <property type="match status" value="1"/>
</dbReference>
<proteinExistence type="predicted"/>
<keyword evidence="3 6" id="KW-0812">Transmembrane</keyword>
<sequence length="231" mass="24344">MEAGTVFFFAATVLPLICTPGPDMLFVTSQALSAGAAAGLRATAGLCLGYTVHSVLVAIGVAALVAASPLLFAALRWMGVGYLIYLAFMLVRSAMSTGRPETSTEPTGRQILRGLMTALLNPKGMMIYFAILPQFMTGNINPGFQAFFLSAIFISLLAAVYSGLTIIIAALGTREALGDRSRRWIEAIAGGLLMVAAGRLAIGEAGQGPWFFSARSRASTPDVLWRESTNS</sequence>
<protein>
    <submittedName>
        <fullName evidence="7">LysE family translocator</fullName>
    </submittedName>
</protein>
<comment type="subcellular location">
    <subcellularLocation>
        <location evidence="1">Cell membrane</location>
        <topology evidence="1">Multi-pass membrane protein</topology>
    </subcellularLocation>
</comment>
<comment type="caution">
    <text evidence="7">The sequence shown here is derived from an EMBL/GenBank/DDBJ whole genome shotgun (WGS) entry which is preliminary data.</text>
</comment>
<dbReference type="Proteomes" id="UP000241158">
    <property type="component" value="Unassembled WGS sequence"/>
</dbReference>
<feature type="transmembrane region" description="Helical" evidence="6">
    <location>
        <begin position="184"/>
        <end position="202"/>
    </location>
</feature>
<feature type="transmembrane region" description="Helical" evidence="6">
    <location>
        <begin position="70"/>
        <end position="91"/>
    </location>
</feature>
<dbReference type="OrthoDB" id="9804822at2"/>
<evidence type="ECO:0000256" key="5">
    <source>
        <dbReference type="ARBA" id="ARBA00023136"/>
    </source>
</evidence>
<feature type="transmembrane region" description="Helical" evidence="6">
    <location>
        <begin position="144"/>
        <end position="172"/>
    </location>
</feature>
<organism evidence="7 8">
    <name type="scientific">Phyllobacterium endophyticum</name>
    <dbReference type="NCBI Taxonomy" id="1149773"/>
    <lineage>
        <taxon>Bacteria</taxon>
        <taxon>Pseudomonadati</taxon>
        <taxon>Pseudomonadota</taxon>
        <taxon>Alphaproteobacteria</taxon>
        <taxon>Hyphomicrobiales</taxon>
        <taxon>Phyllobacteriaceae</taxon>
        <taxon>Phyllobacterium</taxon>
    </lineage>
</organism>
<dbReference type="GO" id="GO:0005886">
    <property type="term" value="C:plasma membrane"/>
    <property type="evidence" value="ECO:0007669"/>
    <property type="project" value="UniProtKB-SubCell"/>
</dbReference>
<accession>A0A2P7APC5</accession>
<evidence type="ECO:0000256" key="1">
    <source>
        <dbReference type="ARBA" id="ARBA00004651"/>
    </source>
</evidence>